<evidence type="ECO:0000313" key="2">
    <source>
        <dbReference type="Proteomes" id="UP001497482"/>
    </source>
</evidence>
<protein>
    <submittedName>
        <fullName evidence="1">Uncharacterized protein</fullName>
    </submittedName>
</protein>
<proteinExistence type="predicted"/>
<organism evidence="1 2">
    <name type="scientific">Knipowitschia caucasica</name>
    <name type="common">Caucasian dwarf goby</name>
    <name type="synonym">Pomatoschistus caucasicus</name>
    <dbReference type="NCBI Taxonomy" id="637954"/>
    <lineage>
        <taxon>Eukaryota</taxon>
        <taxon>Metazoa</taxon>
        <taxon>Chordata</taxon>
        <taxon>Craniata</taxon>
        <taxon>Vertebrata</taxon>
        <taxon>Euteleostomi</taxon>
        <taxon>Actinopterygii</taxon>
        <taxon>Neopterygii</taxon>
        <taxon>Teleostei</taxon>
        <taxon>Neoteleostei</taxon>
        <taxon>Acanthomorphata</taxon>
        <taxon>Gobiaria</taxon>
        <taxon>Gobiiformes</taxon>
        <taxon>Gobioidei</taxon>
        <taxon>Gobiidae</taxon>
        <taxon>Gobiinae</taxon>
        <taxon>Knipowitschia</taxon>
    </lineage>
</organism>
<reference evidence="1 2" key="1">
    <citation type="submission" date="2024-04" db="EMBL/GenBank/DDBJ databases">
        <authorList>
            <person name="Waldvogel A.-M."/>
            <person name="Schoenle A."/>
        </authorList>
    </citation>
    <scope>NUCLEOTIDE SEQUENCE [LARGE SCALE GENOMIC DNA]</scope>
</reference>
<dbReference type="AlphaFoldDB" id="A0AAV2MM18"/>
<sequence>MAKSLPELLREAANLIEEALNRTSQPPVAAQSLQIPATPSRTPVQAEIARLFAPYNGGGANRGNRARRPAVQISRRSYTHTVCCLAEHKADKVPNTTLKADLLASGLGEQKITITGNDTDPMVLTNKLMEVFPKLQDGGGFELLKISGSTRSRNLALLPCPSSGYTLAYLKDPSTMIGQATIYIRPLQQDLPIDCEEGSHHASGPDIPCLTCEKAVPFSEMKVHRLSCNGMEAY</sequence>
<dbReference type="EMBL" id="OZ035830">
    <property type="protein sequence ID" value="CAL1614502.1"/>
    <property type="molecule type" value="Genomic_DNA"/>
</dbReference>
<name>A0AAV2MM18_KNICA</name>
<dbReference type="Proteomes" id="UP001497482">
    <property type="component" value="Chromosome 8"/>
</dbReference>
<evidence type="ECO:0000313" key="1">
    <source>
        <dbReference type="EMBL" id="CAL1614502.1"/>
    </source>
</evidence>
<keyword evidence="2" id="KW-1185">Reference proteome</keyword>
<gene>
    <name evidence="1" type="ORF">KC01_LOCUS40542</name>
</gene>
<accession>A0AAV2MM18</accession>